<accession>A0AAQ3JTU9</accession>
<keyword evidence="3" id="KW-1185">Reference proteome</keyword>
<proteinExistence type="predicted"/>
<reference evidence="2 3" key="1">
    <citation type="submission" date="2023-10" db="EMBL/GenBank/DDBJ databases">
        <title>Chromosome-scale genome assembly provides insights into flower coloration mechanisms of Canna indica.</title>
        <authorList>
            <person name="Li C."/>
        </authorList>
    </citation>
    <scope>NUCLEOTIDE SEQUENCE [LARGE SCALE GENOMIC DNA]</scope>
    <source>
        <tissue evidence="2">Flower</tissue>
    </source>
</reference>
<sequence>MASRKQRKHLASHLRRAKKSEKSSREGGATEGEAAKPTSTVGWHDGGVQTTWAKDRRADIQPPDEGLGVEAKETLREERVAGAQEEGGRGAEEDAKGRER</sequence>
<organism evidence="2 3">
    <name type="scientific">Canna indica</name>
    <name type="common">Indian-shot</name>
    <dbReference type="NCBI Taxonomy" id="4628"/>
    <lineage>
        <taxon>Eukaryota</taxon>
        <taxon>Viridiplantae</taxon>
        <taxon>Streptophyta</taxon>
        <taxon>Embryophyta</taxon>
        <taxon>Tracheophyta</taxon>
        <taxon>Spermatophyta</taxon>
        <taxon>Magnoliopsida</taxon>
        <taxon>Liliopsida</taxon>
        <taxon>Zingiberales</taxon>
        <taxon>Cannaceae</taxon>
        <taxon>Canna</taxon>
    </lineage>
</organism>
<evidence type="ECO:0000313" key="3">
    <source>
        <dbReference type="Proteomes" id="UP001327560"/>
    </source>
</evidence>
<feature type="region of interest" description="Disordered" evidence="1">
    <location>
        <begin position="1"/>
        <end position="100"/>
    </location>
</feature>
<evidence type="ECO:0000313" key="2">
    <source>
        <dbReference type="EMBL" id="WOK95952.1"/>
    </source>
</evidence>
<dbReference type="Proteomes" id="UP001327560">
    <property type="component" value="Chromosome 2"/>
</dbReference>
<feature type="compositionally biased region" description="Basic and acidic residues" evidence="1">
    <location>
        <begin position="70"/>
        <end position="100"/>
    </location>
</feature>
<protein>
    <submittedName>
        <fullName evidence="2">Uncharacterized protein</fullName>
    </submittedName>
</protein>
<gene>
    <name evidence="2" type="ORF">Cni_G04659</name>
</gene>
<evidence type="ECO:0000256" key="1">
    <source>
        <dbReference type="SAM" id="MobiDB-lite"/>
    </source>
</evidence>
<dbReference type="AlphaFoldDB" id="A0AAQ3JTU9"/>
<name>A0AAQ3JTU9_9LILI</name>
<dbReference type="EMBL" id="CP136891">
    <property type="protein sequence ID" value="WOK95952.1"/>
    <property type="molecule type" value="Genomic_DNA"/>
</dbReference>
<feature type="compositionally biased region" description="Basic residues" evidence="1">
    <location>
        <begin position="1"/>
        <end position="19"/>
    </location>
</feature>